<comment type="caution">
    <text evidence="1">The sequence shown here is derived from an EMBL/GenBank/DDBJ whole genome shotgun (WGS) entry which is preliminary data.</text>
</comment>
<evidence type="ECO:0000313" key="2">
    <source>
        <dbReference type="Proteomes" id="UP000678276"/>
    </source>
</evidence>
<dbReference type="Proteomes" id="UP000678276">
    <property type="component" value="Unassembled WGS sequence"/>
</dbReference>
<dbReference type="EMBL" id="JAGJCF010000001">
    <property type="protein sequence ID" value="MBP0614291.1"/>
    <property type="molecule type" value="Genomic_DNA"/>
</dbReference>
<proteinExistence type="predicted"/>
<evidence type="ECO:0008006" key="3">
    <source>
        <dbReference type="Google" id="ProtNLM"/>
    </source>
</evidence>
<evidence type="ECO:0000313" key="1">
    <source>
        <dbReference type="EMBL" id="MBP0614291.1"/>
    </source>
</evidence>
<sequence length="69" mass="7614">MTTPLPIIWTAGAIGRFLRMGADGVYALARDSDAPIYKAGGRLYAFEDELSDWMRRAENRATPKNPKAA</sequence>
<organism evidence="1 2">
    <name type="scientific">Jiella mangrovi</name>
    <dbReference type="NCBI Taxonomy" id="2821407"/>
    <lineage>
        <taxon>Bacteria</taxon>
        <taxon>Pseudomonadati</taxon>
        <taxon>Pseudomonadota</taxon>
        <taxon>Alphaproteobacteria</taxon>
        <taxon>Hyphomicrobiales</taxon>
        <taxon>Aurantimonadaceae</taxon>
        <taxon>Jiella</taxon>
    </lineage>
</organism>
<keyword evidence="2" id="KW-1185">Reference proteome</keyword>
<gene>
    <name evidence="1" type="ORF">J6595_01650</name>
</gene>
<reference evidence="1 2" key="1">
    <citation type="submission" date="2021-04" db="EMBL/GenBank/DDBJ databases">
        <title>Whole genome sequence of Jiella sp. KSK16Y-1.</title>
        <authorList>
            <person name="Tuo L."/>
        </authorList>
    </citation>
    <scope>NUCLEOTIDE SEQUENCE [LARGE SCALE GENOMIC DNA]</scope>
    <source>
        <strain evidence="1 2">KSK16Y-1</strain>
    </source>
</reference>
<accession>A0ABS4BC04</accession>
<name>A0ABS4BC04_9HYPH</name>
<dbReference type="RefSeq" id="WP_209592705.1">
    <property type="nucleotide sequence ID" value="NZ_JAGJCF010000001.1"/>
</dbReference>
<protein>
    <recommendedName>
        <fullName evidence="3">DNA-binding protein</fullName>
    </recommendedName>
</protein>